<organism evidence="3 4">
    <name type="scientific">Phyllosticta capitalensis</name>
    <dbReference type="NCBI Taxonomy" id="121624"/>
    <lineage>
        <taxon>Eukaryota</taxon>
        <taxon>Fungi</taxon>
        <taxon>Dikarya</taxon>
        <taxon>Ascomycota</taxon>
        <taxon>Pezizomycotina</taxon>
        <taxon>Dothideomycetes</taxon>
        <taxon>Dothideomycetes incertae sedis</taxon>
        <taxon>Botryosphaeriales</taxon>
        <taxon>Phyllostictaceae</taxon>
        <taxon>Phyllosticta</taxon>
    </lineage>
</organism>
<dbReference type="SUPFAM" id="SSF54928">
    <property type="entry name" value="RNA-binding domain, RBD"/>
    <property type="match status" value="1"/>
</dbReference>
<dbReference type="Pfam" id="PF04059">
    <property type="entry name" value="RRM_2"/>
    <property type="match status" value="1"/>
</dbReference>
<dbReference type="InterPro" id="IPR012677">
    <property type="entry name" value="Nucleotide-bd_a/b_plait_sf"/>
</dbReference>
<evidence type="ECO:0000256" key="1">
    <source>
        <dbReference type="PROSITE-ProRule" id="PRU00176"/>
    </source>
</evidence>
<dbReference type="InterPro" id="IPR000504">
    <property type="entry name" value="RRM_dom"/>
</dbReference>
<dbReference type="Gene3D" id="3.30.70.330">
    <property type="match status" value="1"/>
</dbReference>
<keyword evidence="1" id="KW-0694">RNA-binding</keyword>
<evidence type="ECO:0000313" key="4">
    <source>
        <dbReference type="Proteomes" id="UP001492380"/>
    </source>
</evidence>
<evidence type="ECO:0000313" key="3">
    <source>
        <dbReference type="EMBL" id="KAK8246575.1"/>
    </source>
</evidence>
<dbReference type="PROSITE" id="PS50102">
    <property type="entry name" value="RRM"/>
    <property type="match status" value="1"/>
</dbReference>
<protein>
    <submittedName>
        <fullName evidence="3">RNA recognition motif 2-domain-containing protein</fullName>
    </submittedName>
</protein>
<sequence length="556" mass="62054">MTKVPCGFEPIGGARLSERFSTENGKSRYALVRLSDVWEHVPEHSLAPVLEKTPYAKAQYVKLTDRSIAFKFDSLKDAERAVKHPNPAIARETLDLLGPSEFMKATEWVRLAGASEPRHFVHPLEGQVVLEVTTSERLTSNAVAQSYYAALEFLDENLGRNQVRALIRLQDAADTIFTNEFGSGFRFRLEVDLLRVAAELKTDHRGTRIGRGMWSMTVVDYTQPGVEPVQNTALMALVPRPRQSTTALTPRRGGRNADDAANAINLRNIRDGVDVRTTVMVRNIPNKMDTHGLHDILQKLAFGRFDFVYLRIDFRNGFNVGYAFVNFSTAIDIVSFHERLVAHGWPRDFGSGKSPAMSYATVQGPEALVEKFRNSSVMLETFDYRPRLFHTRESATRTASQTNRKFMPRVGDELAFPGPNNEAKLQRSRQNAETQGLWAAHTREDQRRARHTIYDRGNPNAIAMLPPAASSTALTVRPGGYDMPSARYSSATTMQSAIMTPPSTSFNTGGFQSMPFTPFSSFQSVQPTSNNQLVRYGGQFQGSPANHGNRFGGRRS</sequence>
<dbReference type="InterPro" id="IPR035979">
    <property type="entry name" value="RBD_domain_sf"/>
</dbReference>
<feature type="domain" description="RRM" evidence="2">
    <location>
        <begin position="277"/>
        <end position="362"/>
    </location>
</feature>
<evidence type="ECO:0000259" key="2">
    <source>
        <dbReference type="PROSITE" id="PS50102"/>
    </source>
</evidence>
<dbReference type="InterPro" id="IPR007201">
    <property type="entry name" value="Mei2-like_Rrm_C"/>
</dbReference>
<dbReference type="EMBL" id="JBBWRZ010000001">
    <property type="protein sequence ID" value="KAK8246575.1"/>
    <property type="molecule type" value="Genomic_DNA"/>
</dbReference>
<name>A0ABR1Z2D8_9PEZI</name>
<proteinExistence type="predicted"/>
<reference evidence="3 4" key="1">
    <citation type="submission" date="2024-04" db="EMBL/GenBank/DDBJ databases">
        <title>Phyllosticta paracitricarpa is synonymous to the EU quarantine fungus P. citricarpa based on phylogenomic analyses.</title>
        <authorList>
            <consortium name="Lawrence Berkeley National Laboratory"/>
            <person name="Van Ingen-Buijs V.A."/>
            <person name="Van Westerhoven A.C."/>
            <person name="Haridas S."/>
            <person name="Skiadas P."/>
            <person name="Martin F."/>
            <person name="Groenewald J.Z."/>
            <person name="Crous P.W."/>
            <person name="Seidl M.F."/>
        </authorList>
    </citation>
    <scope>NUCLEOTIDE SEQUENCE [LARGE SCALE GENOMIC DNA]</scope>
    <source>
        <strain evidence="3 4">CBS 123374</strain>
    </source>
</reference>
<keyword evidence="4" id="KW-1185">Reference proteome</keyword>
<comment type="caution">
    <text evidence="3">The sequence shown here is derived from an EMBL/GenBank/DDBJ whole genome shotgun (WGS) entry which is preliminary data.</text>
</comment>
<dbReference type="Proteomes" id="UP001492380">
    <property type="component" value="Unassembled WGS sequence"/>
</dbReference>
<gene>
    <name evidence="3" type="ORF">HDK90DRAFT_506333</name>
</gene>
<accession>A0ABR1Z2D8</accession>